<dbReference type="PRINTS" id="PR00368">
    <property type="entry name" value="FADPNR"/>
</dbReference>
<dbReference type="InterPro" id="IPR036188">
    <property type="entry name" value="FAD/NAD-bd_sf"/>
</dbReference>
<dbReference type="Pfam" id="PF07992">
    <property type="entry name" value="Pyr_redox_2"/>
    <property type="match status" value="1"/>
</dbReference>
<dbReference type="GO" id="GO:0010181">
    <property type="term" value="F:FMN binding"/>
    <property type="evidence" value="ECO:0007669"/>
    <property type="project" value="InterPro"/>
</dbReference>
<accession>A0A1M5XQ82</accession>
<feature type="domain" description="NADH:flavin oxidoreductase/NADH oxidase N-terminal" evidence="10">
    <location>
        <begin position="9"/>
        <end position="346"/>
    </location>
</feature>
<dbReference type="EMBL" id="FQXV01000006">
    <property type="protein sequence ID" value="SHI01916.1"/>
    <property type="molecule type" value="Genomic_DNA"/>
</dbReference>
<dbReference type="PANTHER" id="PTHR42917:SF2">
    <property type="entry name" value="2,4-DIENOYL-COA REDUCTASE [(2E)-ENOYL-COA-PRODUCING]"/>
    <property type="match status" value="1"/>
</dbReference>
<name>A0A1M5XQ82_9FIRM</name>
<keyword evidence="6" id="KW-0479">Metal-binding</keyword>
<evidence type="ECO:0000313" key="12">
    <source>
        <dbReference type="EMBL" id="SHI01916.1"/>
    </source>
</evidence>
<keyword evidence="4" id="KW-0285">Flavoprotein</keyword>
<dbReference type="STRING" id="1123282.SAMN02745823_01938"/>
<dbReference type="Gene3D" id="3.20.20.70">
    <property type="entry name" value="Aldolase class I"/>
    <property type="match status" value="1"/>
</dbReference>
<dbReference type="InterPro" id="IPR001155">
    <property type="entry name" value="OxRdtase_FMN_N"/>
</dbReference>
<dbReference type="InterPro" id="IPR013785">
    <property type="entry name" value="Aldolase_TIM"/>
</dbReference>
<evidence type="ECO:0000256" key="7">
    <source>
        <dbReference type="ARBA" id="ARBA00023002"/>
    </source>
</evidence>
<dbReference type="RefSeq" id="WP_073078242.1">
    <property type="nucleotide sequence ID" value="NZ_FQXV01000006.1"/>
</dbReference>
<evidence type="ECO:0000256" key="5">
    <source>
        <dbReference type="ARBA" id="ARBA00022643"/>
    </source>
</evidence>
<keyword evidence="5" id="KW-0288">FMN</keyword>
<dbReference type="Gene3D" id="3.40.50.720">
    <property type="entry name" value="NAD(P)-binding Rossmann-like Domain"/>
    <property type="match status" value="1"/>
</dbReference>
<evidence type="ECO:0000259" key="10">
    <source>
        <dbReference type="Pfam" id="PF00724"/>
    </source>
</evidence>
<evidence type="ECO:0000256" key="6">
    <source>
        <dbReference type="ARBA" id="ARBA00022723"/>
    </source>
</evidence>
<evidence type="ECO:0000259" key="11">
    <source>
        <dbReference type="Pfam" id="PF07992"/>
    </source>
</evidence>
<evidence type="ECO:0000313" key="13">
    <source>
        <dbReference type="Proteomes" id="UP000183995"/>
    </source>
</evidence>
<dbReference type="InterPro" id="IPR023753">
    <property type="entry name" value="FAD/NAD-binding_dom"/>
</dbReference>
<organism evidence="12 13">
    <name type="scientific">Sporobacter termitidis DSM 10068</name>
    <dbReference type="NCBI Taxonomy" id="1123282"/>
    <lineage>
        <taxon>Bacteria</taxon>
        <taxon>Bacillati</taxon>
        <taxon>Bacillota</taxon>
        <taxon>Clostridia</taxon>
        <taxon>Eubacteriales</taxon>
        <taxon>Oscillospiraceae</taxon>
        <taxon>Sporobacter</taxon>
    </lineage>
</organism>
<dbReference type="AlphaFoldDB" id="A0A1M5XQ82"/>
<dbReference type="SUPFAM" id="SSF51395">
    <property type="entry name" value="FMN-linked oxidoreductases"/>
    <property type="match status" value="1"/>
</dbReference>
<evidence type="ECO:0000256" key="1">
    <source>
        <dbReference type="ARBA" id="ARBA00001917"/>
    </source>
</evidence>
<feature type="domain" description="FAD/NAD(P)-binding" evidence="11">
    <location>
        <begin position="394"/>
        <end position="616"/>
    </location>
</feature>
<gene>
    <name evidence="12" type="ORF">SAMN02745823_01938</name>
</gene>
<dbReference type="PANTHER" id="PTHR42917">
    <property type="entry name" value="2,4-DIENOYL-COA REDUCTASE"/>
    <property type="match status" value="1"/>
</dbReference>
<evidence type="ECO:0000256" key="9">
    <source>
        <dbReference type="ARBA" id="ARBA00023014"/>
    </source>
</evidence>
<keyword evidence="13" id="KW-1185">Reference proteome</keyword>
<reference evidence="12 13" key="1">
    <citation type="submission" date="2016-11" db="EMBL/GenBank/DDBJ databases">
        <authorList>
            <person name="Jaros S."/>
            <person name="Januszkiewicz K."/>
            <person name="Wedrychowicz H."/>
        </authorList>
    </citation>
    <scope>NUCLEOTIDE SEQUENCE [LARGE SCALE GENOMIC DNA]</scope>
    <source>
        <strain evidence="12 13">DSM 10068</strain>
    </source>
</reference>
<dbReference type="OrthoDB" id="9772736at2"/>
<dbReference type="InterPro" id="IPR051793">
    <property type="entry name" value="NADH:flavin_oxidoreductase"/>
</dbReference>
<keyword evidence="8" id="KW-0408">Iron</keyword>
<dbReference type="GO" id="GO:0051536">
    <property type="term" value="F:iron-sulfur cluster binding"/>
    <property type="evidence" value="ECO:0007669"/>
    <property type="project" value="UniProtKB-KW"/>
</dbReference>
<evidence type="ECO:0000256" key="8">
    <source>
        <dbReference type="ARBA" id="ARBA00023004"/>
    </source>
</evidence>
<comment type="similarity">
    <text evidence="3">In the N-terminal section; belongs to the NADH:flavin oxidoreductase/NADH oxidase family.</text>
</comment>
<keyword evidence="7" id="KW-0560">Oxidoreductase</keyword>
<sequence>MSDFKYPHLFEPIKLAGTLFRNRLFASPTGYQDIKGDGVLTEGAAAYYERKAMGGVASVAICEGIVDGELGRGGDYHICLDNPLALHSLARVAHAIRRHGAVASQELQHAGMYANRSLSFLGAAAKGVAYGPVECELDGRTILPMTEEIIERTINKFADAAAFAKQCGFGMVTIHAGHGWLLHQFLSPELNRRTDKWGGGAVENRARLAVAVCNAIRKRVGPGFPIEIRISGSECYAGGYDIDEGVAFAKMLDGHVDLIHVSAGSHEVEEVFAVTHPSMFLPDGCNVPFAAEIKKHVETPVATVGALGDAELMEEIVASGQADVVEMARALIADPDLPLKIRTGRTGEIRKCMRCLACFSSELSNGQDYCAINPEAGRDLELKYDIPEAAVSKKVLVAGGGIAGMQAALTLRERGHEVILCEKSGRLGGALRCEERVPFKKKLDDYLNSQADAVARAGVDLRLGTEVTPEYAESVGADVIISALGARPVKPNIPGIGGKTVLSAEETYINPEKAGASVAILGGGLVGIELGIYLAMLGRKVTIIEMLDHISDGGNFLHVLGLKAELRRYNIDLQLSTRATEITDIGVHCESGGAGKFFFADTVVYAVGQRPLQEEASALRFCAPEFYQIGDCVTPANIMNATGTAFTIARDIGRF</sequence>
<keyword evidence="9" id="KW-0411">Iron-sulfur</keyword>
<dbReference type="Proteomes" id="UP000183995">
    <property type="component" value="Unassembled WGS sequence"/>
</dbReference>
<dbReference type="Pfam" id="PF00724">
    <property type="entry name" value="Oxidored_FMN"/>
    <property type="match status" value="1"/>
</dbReference>
<protein>
    <submittedName>
        <fullName evidence="12">2,4-dienoyl-CoA reductase</fullName>
    </submittedName>
</protein>
<comment type="cofactor">
    <cofactor evidence="1">
        <name>FMN</name>
        <dbReference type="ChEBI" id="CHEBI:58210"/>
    </cofactor>
</comment>
<proteinExistence type="inferred from homology"/>
<dbReference type="CDD" id="cd02803">
    <property type="entry name" value="OYE_like_FMN_family"/>
    <property type="match status" value="1"/>
</dbReference>
<dbReference type="GO" id="GO:0046872">
    <property type="term" value="F:metal ion binding"/>
    <property type="evidence" value="ECO:0007669"/>
    <property type="project" value="UniProtKB-KW"/>
</dbReference>
<evidence type="ECO:0000256" key="3">
    <source>
        <dbReference type="ARBA" id="ARBA00011048"/>
    </source>
</evidence>
<evidence type="ECO:0000256" key="2">
    <source>
        <dbReference type="ARBA" id="ARBA00001966"/>
    </source>
</evidence>
<dbReference type="GO" id="GO:0016491">
    <property type="term" value="F:oxidoreductase activity"/>
    <property type="evidence" value="ECO:0007669"/>
    <property type="project" value="UniProtKB-KW"/>
</dbReference>
<evidence type="ECO:0000256" key="4">
    <source>
        <dbReference type="ARBA" id="ARBA00022630"/>
    </source>
</evidence>
<comment type="cofactor">
    <cofactor evidence="2">
        <name>[4Fe-4S] cluster</name>
        <dbReference type="ChEBI" id="CHEBI:49883"/>
    </cofactor>
</comment>
<dbReference type="SUPFAM" id="SSF51905">
    <property type="entry name" value="FAD/NAD(P)-binding domain"/>
    <property type="match status" value="1"/>
</dbReference>
<dbReference type="Gene3D" id="3.50.50.60">
    <property type="entry name" value="FAD/NAD(P)-binding domain"/>
    <property type="match status" value="1"/>
</dbReference>